<dbReference type="Gene3D" id="3.40.50.1000">
    <property type="entry name" value="HAD superfamily/HAD-like"/>
    <property type="match status" value="1"/>
</dbReference>
<dbReference type="EMBL" id="JAJEQC010000003">
    <property type="protein sequence ID" value="MCC2136268.1"/>
    <property type="molecule type" value="Genomic_DNA"/>
</dbReference>
<accession>A0AAE3AKL4</accession>
<evidence type="ECO:0000313" key="2">
    <source>
        <dbReference type="Proteomes" id="UP001199424"/>
    </source>
</evidence>
<dbReference type="NCBIfam" id="TIGR01549">
    <property type="entry name" value="HAD-SF-IA-v1"/>
    <property type="match status" value="1"/>
</dbReference>
<dbReference type="NCBIfam" id="TIGR01662">
    <property type="entry name" value="HAD-SF-IIIA"/>
    <property type="match status" value="1"/>
</dbReference>
<protein>
    <submittedName>
        <fullName evidence="1">YqeG family HAD IIIA-type phosphatase</fullName>
    </submittedName>
</protein>
<dbReference type="AlphaFoldDB" id="A0AAE3AKL4"/>
<dbReference type="PANTHER" id="PTHR19288">
    <property type="entry name" value="4-NITROPHENYLPHOSPHATASE-RELATED"/>
    <property type="match status" value="1"/>
</dbReference>
<reference evidence="1" key="1">
    <citation type="submission" date="2021-10" db="EMBL/GenBank/DDBJ databases">
        <title>Anaerobic single-cell dispensing facilitates the cultivation of human gut bacteria.</title>
        <authorList>
            <person name="Afrizal A."/>
        </authorList>
    </citation>
    <scope>NUCLEOTIDE SEQUENCE</scope>
    <source>
        <strain evidence="1">CLA-AA-H250</strain>
    </source>
</reference>
<organism evidence="1 2">
    <name type="scientific">Hominenteromicrobium mulieris</name>
    <dbReference type="NCBI Taxonomy" id="2885357"/>
    <lineage>
        <taxon>Bacteria</taxon>
        <taxon>Bacillati</taxon>
        <taxon>Bacillota</taxon>
        <taxon>Clostridia</taxon>
        <taxon>Eubacteriales</taxon>
        <taxon>Oscillospiraceae</taxon>
        <taxon>Hominenteromicrobium</taxon>
    </lineage>
</organism>
<gene>
    <name evidence="1" type="ORF">LKD31_04460</name>
</gene>
<dbReference type="RefSeq" id="WP_308448795.1">
    <property type="nucleotide sequence ID" value="NZ_JAJEQC010000003.1"/>
</dbReference>
<dbReference type="GO" id="GO:0005737">
    <property type="term" value="C:cytoplasm"/>
    <property type="evidence" value="ECO:0007669"/>
    <property type="project" value="TreeGrafter"/>
</dbReference>
<dbReference type="NCBIfam" id="TIGR01509">
    <property type="entry name" value="HAD-SF-IA-v3"/>
    <property type="match status" value="1"/>
</dbReference>
<proteinExistence type="predicted"/>
<name>A0AAE3AKL4_9FIRM</name>
<dbReference type="InterPro" id="IPR006439">
    <property type="entry name" value="HAD-SF_hydro_IA"/>
</dbReference>
<dbReference type="InterPro" id="IPR036412">
    <property type="entry name" value="HAD-like_sf"/>
</dbReference>
<dbReference type="Pfam" id="PF00702">
    <property type="entry name" value="Hydrolase"/>
    <property type="match status" value="1"/>
</dbReference>
<dbReference type="Proteomes" id="UP001199424">
    <property type="component" value="Unassembled WGS sequence"/>
</dbReference>
<dbReference type="InterPro" id="IPR023214">
    <property type="entry name" value="HAD_sf"/>
</dbReference>
<dbReference type="GO" id="GO:0008962">
    <property type="term" value="F:phosphatidylglycerophosphatase activity"/>
    <property type="evidence" value="ECO:0007669"/>
    <property type="project" value="InterPro"/>
</dbReference>
<dbReference type="SUPFAM" id="SSF56784">
    <property type="entry name" value="HAD-like"/>
    <property type="match status" value="1"/>
</dbReference>
<dbReference type="NCBIfam" id="TIGR01668">
    <property type="entry name" value="YqeG_hyp_ppase"/>
    <property type="match status" value="1"/>
</dbReference>
<dbReference type="PANTHER" id="PTHR19288:SF25">
    <property type="entry name" value="PHOSPHATIDYLGLYCEROPHOSPHATASE GEP4, MITOCHONDRIAL"/>
    <property type="match status" value="1"/>
</dbReference>
<comment type="caution">
    <text evidence="1">The sequence shown here is derived from an EMBL/GenBank/DDBJ whole genome shotgun (WGS) entry which is preliminary data.</text>
</comment>
<evidence type="ECO:0000313" key="1">
    <source>
        <dbReference type="EMBL" id="MCC2136268.1"/>
    </source>
</evidence>
<dbReference type="InterPro" id="IPR010021">
    <property type="entry name" value="PGPP1/Gep4"/>
</dbReference>
<sequence>MAVFKPTGTLHCVTELTPELLKALNVHMIVLDVDNTMSPHGSQTPFPGVRAWAQSVTASGVKLIVVSNNYKKRVAPFAAQFNLPFVSFACKPFPLGYLRAKKMAGTPRRECLVVGDQIFTDILGANLCGMRSVLLDPLSPDPSATVRFKRSLEGFLRPHYTRLTAGEETVKSKA</sequence>
<keyword evidence="2" id="KW-1185">Reference proteome</keyword>
<dbReference type="InterPro" id="IPR006549">
    <property type="entry name" value="HAD-SF_hydro_IIIA"/>
</dbReference>